<sequence>MRIVHQLHLLIVMANNLLLLHLLIVMANILRQHHHYIFITLKASMEKVMNLKPVRTLHVSNVHLHHHFKYPKLDQLSSAKMSQTNVFSGLLVLSFLL</sequence>
<keyword evidence="1" id="KW-0472">Membrane</keyword>
<dbReference type="KEGG" id="dpx:DAPPUDRAFT_266529"/>
<organism evidence="2 3">
    <name type="scientific">Daphnia pulex</name>
    <name type="common">Water flea</name>
    <dbReference type="NCBI Taxonomy" id="6669"/>
    <lineage>
        <taxon>Eukaryota</taxon>
        <taxon>Metazoa</taxon>
        <taxon>Ecdysozoa</taxon>
        <taxon>Arthropoda</taxon>
        <taxon>Crustacea</taxon>
        <taxon>Branchiopoda</taxon>
        <taxon>Diplostraca</taxon>
        <taxon>Cladocera</taxon>
        <taxon>Anomopoda</taxon>
        <taxon>Daphniidae</taxon>
        <taxon>Daphnia</taxon>
    </lineage>
</organism>
<proteinExistence type="predicted"/>
<dbReference type="Proteomes" id="UP000000305">
    <property type="component" value="Unassembled WGS sequence"/>
</dbReference>
<dbReference type="AlphaFoldDB" id="E9HV61"/>
<reference evidence="2 3" key="1">
    <citation type="journal article" date="2011" name="Science">
        <title>The ecoresponsive genome of Daphnia pulex.</title>
        <authorList>
            <person name="Colbourne J.K."/>
            <person name="Pfrender M.E."/>
            <person name="Gilbert D."/>
            <person name="Thomas W.K."/>
            <person name="Tucker A."/>
            <person name="Oakley T.H."/>
            <person name="Tokishita S."/>
            <person name="Aerts A."/>
            <person name="Arnold G.J."/>
            <person name="Basu M.K."/>
            <person name="Bauer D.J."/>
            <person name="Caceres C.E."/>
            <person name="Carmel L."/>
            <person name="Casola C."/>
            <person name="Choi J.H."/>
            <person name="Detter J.C."/>
            <person name="Dong Q."/>
            <person name="Dusheyko S."/>
            <person name="Eads B.D."/>
            <person name="Frohlich T."/>
            <person name="Geiler-Samerotte K.A."/>
            <person name="Gerlach D."/>
            <person name="Hatcher P."/>
            <person name="Jogdeo S."/>
            <person name="Krijgsveld J."/>
            <person name="Kriventseva E.V."/>
            <person name="Kultz D."/>
            <person name="Laforsch C."/>
            <person name="Lindquist E."/>
            <person name="Lopez J."/>
            <person name="Manak J.R."/>
            <person name="Muller J."/>
            <person name="Pangilinan J."/>
            <person name="Patwardhan R.P."/>
            <person name="Pitluck S."/>
            <person name="Pritham E.J."/>
            <person name="Rechtsteiner A."/>
            <person name="Rho M."/>
            <person name="Rogozin I.B."/>
            <person name="Sakarya O."/>
            <person name="Salamov A."/>
            <person name="Schaack S."/>
            <person name="Shapiro H."/>
            <person name="Shiga Y."/>
            <person name="Skalitzky C."/>
            <person name="Smith Z."/>
            <person name="Souvorov A."/>
            <person name="Sung W."/>
            <person name="Tang Z."/>
            <person name="Tsuchiya D."/>
            <person name="Tu H."/>
            <person name="Vos H."/>
            <person name="Wang M."/>
            <person name="Wolf Y.I."/>
            <person name="Yamagata H."/>
            <person name="Yamada T."/>
            <person name="Ye Y."/>
            <person name="Shaw J.R."/>
            <person name="Andrews J."/>
            <person name="Crease T.J."/>
            <person name="Tang H."/>
            <person name="Lucas S.M."/>
            <person name="Robertson H.M."/>
            <person name="Bork P."/>
            <person name="Koonin E.V."/>
            <person name="Zdobnov E.M."/>
            <person name="Grigoriev I.V."/>
            <person name="Lynch M."/>
            <person name="Boore J.L."/>
        </authorList>
    </citation>
    <scope>NUCLEOTIDE SEQUENCE [LARGE SCALE GENOMIC DNA]</scope>
</reference>
<evidence type="ECO:0000256" key="1">
    <source>
        <dbReference type="SAM" id="Phobius"/>
    </source>
</evidence>
<evidence type="ECO:0000313" key="2">
    <source>
        <dbReference type="EMBL" id="EFX64372.1"/>
    </source>
</evidence>
<dbReference type="HOGENOM" id="CLU_2348779_0_0_1"/>
<evidence type="ECO:0000313" key="3">
    <source>
        <dbReference type="Proteomes" id="UP000000305"/>
    </source>
</evidence>
<keyword evidence="1" id="KW-0812">Transmembrane</keyword>
<gene>
    <name evidence="2" type="ORF">DAPPUDRAFT_266529</name>
</gene>
<dbReference type="InParanoid" id="E9HV61"/>
<dbReference type="EMBL" id="GL732839">
    <property type="protein sequence ID" value="EFX64372.1"/>
    <property type="molecule type" value="Genomic_DNA"/>
</dbReference>
<feature type="transmembrane region" description="Helical" evidence="1">
    <location>
        <begin position="6"/>
        <end position="30"/>
    </location>
</feature>
<keyword evidence="3" id="KW-1185">Reference proteome</keyword>
<name>E9HV61_DAPPU</name>
<keyword evidence="1" id="KW-1133">Transmembrane helix</keyword>
<accession>E9HV61</accession>
<protein>
    <submittedName>
        <fullName evidence="2">Uncharacterized protein</fullName>
    </submittedName>
</protein>